<dbReference type="InterPro" id="IPR051807">
    <property type="entry name" value="Sec-metab_biosynth-assoc"/>
</dbReference>
<evidence type="ECO:0000313" key="4">
    <source>
        <dbReference type="Proteomes" id="UP000662888"/>
    </source>
</evidence>
<dbReference type="Gene3D" id="3.30.70.1060">
    <property type="entry name" value="Dimeric alpha+beta barrel"/>
    <property type="match status" value="1"/>
</dbReference>
<protein>
    <submittedName>
        <fullName evidence="3">YciI family protein</fullName>
    </submittedName>
</protein>
<dbReference type="InterPro" id="IPR011008">
    <property type="entry name" value="Dimeric_a/b-barrel"/>
</dbReference>
<keyword evidence="4" id="KW-1185">Reference proteome</keyword>
<dbReference type="PANTHER" id="PTHR33606">
    <property type="entry name" value="PROTEIN YCII"/>
    <property type="match status" value="1"/>
</dbReference>
<comment type="similarity">
    <text evidence="1">Belongs to the YciI family.</text>
</comment>
<evidence type="ECO:0000259" key="2">
    <source>
        <dbReference type="Pfam" id="PF03795"/>
    </source>
</evidence>
<gene>
    <name evidence="3" type="ORF">IV454_32310</name>
</gene>
<dbReference type="SUPFAM" id="SSF54909">
    <property type="entry name" value="Dimeric alpha+beta barrel"/>
    <property type="match status" value="1"/>
</dbReference>
<evidence type="ECO:0000313" key="3">
    <source>
        <dbReference type="EMBL" id="QPI50027.1"/>
    </source>
</evidence>
<dbReference type="EMBL" id="CP065053">
    <property type="protein sequence ID" value="QPI50027.1"/>
    <property type="molecule type" value="Genomic_DNA"/>
</dbReference>
<sequence>MHYLLCYDLAPDYLERRGQYRNEHLKLAWEAQERGDLILAGACSDPADMSFLIFQSESTALIEAFAKADPYLIHGIVTGYKIRKWNTVVGKDAFTPLRPE</sequence>
<dbReference type="InterPro" id="IPR005545">
    <property type="entry name" value="YCII"/>
</dbReference>
<name>A0AA49A8Q1_9BURK</name>
<dbReference type="NCBIfam" id="NF009508">
    <property type="entry name" value="PRK12866.1"/>
    <property type="match status" value="1"/>
</dbReference>
<accession>A0AA49A8Q1</accession>
<feature type="domain" description="YCII-related" evidence="2">
    <location>
        <begin position="1"/>
        <end position="86"/>
    </location>
</feature>
<dbReference type="PANTHER" id="PTHR33606:SF3">
    <property type="entry name" value="PROTEIN YCII"/>
    <property type="match status" value="1"/>
</dbReference>
<evidence type="ECO:0000256" key="1">
    <source>
        <dbReference type="ARBA" id="ARBA00007689"/>
    </source>
</evidence>
<reference evidence="3 4" key="1">
    <citation type="submission" date="2020-11" db="EMBL/GenBank/DDBJ databases">
        <authorList>
            <person name="Sun Q."/>
        </authorList>
    </citation>
    <scope>NUCLEOTIDE SEQUENCE [LARGE SCALE GENOMIC DNA]</scope>
    <source>
        <strain evidence="3 4">P8398</strain>
    </source>
</reference>
<dbReference type="Pfam" id="PF03795">
    <property type="entry name" value="YCII"/>
    <property type="match status" value="1"/>
</dbReference>
<dbReference type="RefSeq" id="WP_206089629.1">
    <property type="nucleotide sequence ID" value="NZ_CP065053.1"/>
</dbReference>
<proteinExistence type="inferred from homology"/>
<organism evidence="3 4">
    <name type="scientific">Massilia antarctica</name>
    <dbReference type="NCBI Taxonomy" id="2765360"/>
    <lineage>
        <taxon>Bacteria</taxon>
        <taxon>Pseudomonadati</taxon>
        <taxon>Pseudomonadota</taxon>
        <taxon>Betaproteobacteria</taxon>
        <taxon>Burkholderiales</taxon>
        <taxon>Oxalobacteraceae</taxon>
        <taxon>Telluria group</taxon>
        <taxon>Massilia</taxon>
    </lineage>
</organism>
<dbReference type="Proteomes" id="UP000662888">
    <property type="component" value="Chromosome"/>
</dbReference>